<reference evidence="1 2" key="1">
    <citation type="submission" date="2019-08" db="EMBL/GenBank/DDBJ databases">
        <title>Whole-genome Sequencing of e-waste polymer degrading bacterium Pseudomonas sp. strain PE08.</title>
        <authorList>
            <person name="Kirdat K."/>
            <person name="Debbarma P."/>
            <person name="Narawade N."/>
            <person name="Suyal D."/>
            <person name="Thorat V."/>
            <person name="Shouche Y."/>
            <person name="Goel R."/>
            <person name="Yadav A."/>
        </authorList>
    </citation>
    <scope>NUCLEOTIDE SEQUENCE [LARGE SCALE GENOMIC DNA]</scope>
    <source>
        <strain evidence="1 2">PE08</strain>
    </source>
</reference>
<dbReference type="RefSeq" id="WP_151137161.1">
    <property type="nucleotide sequence ID" value="NZ_CP043311.1"/>
</dbReference>
<gene>
    <name evidence="1" type="ORF">FXN65_24160</name>
</gene>
<evidence type="ECO:0000313" key="2">
    <source>
        <dbReference type="Proteomes" id="UP000327179"/>
    </source>
</evidence>
<accession>A0A5J6QR84</accession>
<evidence type="ECO:0000313" key="1">
    <source>
        <dbReference type="EMBL" id="QEY65003.1"/>
    </source>
</evidence>
<proteinExistence type="predicted"/>
<sequence length="212" mass="23649">MESLFHGPYFDYVMDMEPLRSAEYFCKGSSAMLFKRDGRLWRLTKDCCGHSFLSQQSSKGNPNVVRIIHDFGPVAPCDDDVDEECYWLAEVERLEDIDPDSPTGQRLSKLLSSLTDDEPVERGQIPSFIEACRATRDANPDLAGLLETLIKAAEYVKHGNGDLDANLSNIMRRPGCGTLVWSDPLYGALAIMSSEEEARVAAIKQRLQTVQA</sequence>
<dbReference type="AlphaFoldDB" id="A0A5J6QR84"/>
<keyword evidence="2" id="KW-1185">Reference proteome</keyword>
<name>A0A5J6QR84_9GAMM</name>
<protein>
    <submittedName>
        <fullName evidence="1">Uncharacterized protein</fullName>
    </submittedName>
</protein>
<dbReference type="Proteomes" id="UP000327179">
    <property type="component" value="Chromosome"/>
</dbReference>
<organism evidence="1 2">
    <name type="scientific">Metapseudomonas lalkuanensis</name>
    <dbReference type="NCBI Taxonomy" id="2604832"/>
    <lineage>
        <taxon>Bacteria</taxon>
        <taxon>Pseudomonadati</taxon>
        <taxon>Pseudomonadota</taxon>
        <taxon>Gammaproteobacteria</taxon>
        <taxon>Pseudomonadales</taxon>
        <taxon>Pseudomonadaceae</taxon>
        <taxon>Metapseudomonas</taxon>
    </lineage>
</organism>
<dbReference type="KEGG" id="plal:FXN65_24160"/>
<dbReference type="EMBL" id="CP043311">
    <property type="protein sequence ID" value="QEY65003.1"/>
    <property type="molecule type" value="Genomic_DNA"/>
</dbReference>